<gene>
    <name evidence="1" type="ORF">METZ01_LOCUS511744</name>
</gene>
<protein>
    <recommendedName>
        <fullName evidence="2">Porin</fullName>
    </recommendedName>
</protein>
<evidence type="ECO:0000313" key="1">
    <source>
        <dbReference type="EMBL" id="SVE58890.1"/>
    </source>
</evidence>
<accession>A0A383ERE5</accession>
<proteinExistence type="predicted"/>
<organism evidence="1">
    <name type="scientific">marine metagenome</name>
    <dbReference type="NCBI Taxonomy" id="408172"/>
    <lineage>
        <taxon>unclassified sequences</taxon>
        <taxon>metagenomes</taxon>
        <taxon>ecological metagenomes</taxon>
    </lineage>
</organism>
<feature type="non-terminal residue" evidence="1">
    <location>
        <position position="1"/>
    </location>
</feature>
<evidence type="ECO:0008006" key="2">
    <source>
        <dbReference type="Google" id="ProtNLM"/>
    </source>
</evidence>
<name>A0A383ERE5_9ZZZZ</name>
<dbReference type="AlphaFoldDB" id="A0A383ERE5"/>
<sequence>YRNRDFAGGGDEDLLAARALYTF</sequence>
<dbReference type="EMBL" id="UINC01227835">
    <property type="protein sequence ID" value="SVE58890.1"/>
    <property type="molecule type" value="Genomic_DNA"/>
</dbReference>
<reference evidence="1" key="1">
    <citation type="submission" date="2018-05" db="EMBL/GenBank/DDBJ databases">
        <authorList>
            <person name="Lanie J.A."/>
            <person name="Ng W.-L."/>
            <person name="Kazmierczak K.M."/>
            <person name="Andrzejewski T.M."/>
            <person name="Davidsen T.M."/>
            <person name="Wayne K.J."/>
            <person name="Tettelin H."/>
            <person name="Glass J.I."/>
            <person name="Rusch D."/>
            <person name="Podicherti R."/>
            <person name="Tsui H.-C.T."/>
            <person name="Winkler M.E."/>
        </authorList>
    </citation>
    <scope>NUCLEOTIDE SEQUENCE</scope>
</reference>